<evidence type="ECO:0000313" key="2">
    <source>
        <dbReference type="EMBL" id="KIJ07145.1"/>
    </source>
</evidence>
<reference evidence="3" key="2">
    <citation type="submission" date="2015-01" db="EMBL/GenBank/DDBJ databases">
        <title>Evolutionary Origins and Diversification of the Mycorrhizal Mutualists.</title>
        <authorList>
            <consortium name="DOE Joint Genome Institute"/>
            <consortium name="Mycorrhizal Genomics Consortium"/>
            <person name="Kohler A."/>
            <person name="Kuo A."/>
            <person name="Nagy L.G."/>
            <person name="Floudas D."/>
            <person name="Copeland A."/>
            <person name="Barry K.W."/>
            <person name="Cichocki N."/>
            <person name="Veneault-Fourrey C."/>
            <person name="LaButti K."/>
            <person name="Lindquist E.A."/>
            <person name="Lipzen A."/>
            <person name="Lundell T."/>
            <person name="Morin E."/>
            <person name="Murat C."/>
            <person name="Riley R."/>
            <person name="Ohm R."/>
            <person name="Sun H."/>
            <person name="Tunlid A."/>
            <person name="Henrissat B."/>
            <person name="Grigoriev I.V."/>
            <person name="Hibbett D.S."/>
            <person name="Martin F."/>
        </authorList>
    </citation>
    <scope>NUCLEOTIDE SEQUENCE [LARGE SCALE GENOMIC DNA]</scope>
    <source>
        <strain evidence="3">ATCC 200175</strain>
    </source>
</reference>
<dbReference type="AlphaFoldDB" id="A0A0C9SWI1"/>
<feature type="region of interest" description="Disordered" evidence="1">
    <location>
        <begin position="22"/>
        <end position="41"/>
    </location>
</feature>
<gene>
    <name evidence="2" type="ORF">PAXINDRAFT_90874</name>
</gene>
<dbReference type="HOGENOM" id="CLU_121551_0_0_1"/>
<feature type="non-terminal residue" evidence="2">
    <location>
        <position position="100"/>
    </location>
</feature>
<sequence length="100" mass="11532">MVTSIAKQEAIERFIRKVNTARETLHSQENQQPPRPRCSPSEHYHIAATTRLGRDLTEWLSAQRGDPAVQNFIPRLKDHLLARLRGLAYNGDEYDFSDDD</sequence>
<evidence type="ECO:0000256" key="1">
    <source>
        <dbReference type="SAM" id="MobiDB-lite"/>
    </source>
</evidence>
<name>A0A0C9SWI1_PAXIN</name>
<accession>A0A0C9SWI1</accession>
<evidence type="ECO:0000313" key="3">
    <source>
        <dbReference type="Proteomes" id="UP000053647"/>
    </source>
</evidence>
<proteinExistence type="predicted"/>
<dbReference type="EMBL" id="KN820003">
    <property type="protein sequence ID" value="KIJ07145.1"/>
    <property type="molecule type" value="Genomic_DNA"/>
</dbReference>
<protein>
    <submittedName>
        <fullName evidence="2">Uncharacterized protein</fullName>
    </submittedName>
</protein>
<organism evidence="2 3">
    <name type="scientific">Paxillus involutus ATCC 200175</name>
    <dbReference type="NCBI Taxonomy" id="664439"/>
    <lineage>
        <taxon>Eukaryota</taxon>
        <taxon>Fungi</taxon>
        <taxon>Dikarya</taxon>
        <taxon>Basidiomycota</taxon>
        <taxon>Agaricomycotina</taxon>
        <taxon>Agaricomycetes</taxon>
        <taxon>Agaricomycetidae</taxon>
        <taxon>Boletales</taxon>
        <taxon>Paxilineae</taxon>
        <taxon>Paxillaceae</taxon>
        <taxon>Paxillus</taxon>
    </lineage>
</organism>
<dbReference type="Proteomes" id="UP000053647">
    <property type="component" value="Unassembled WGS sequence"/>
</dbReference>
<keyword evidence="3" id="KW-1185">Reference proteome</keyword>
<dbReference type="OrthoDB" id="2688224at2759"/>
<reference evidence="2 3" key="1">
    <citation type="submission" date="2014-06" db="EMBL/GenBank/DDBJ databases">
        <authorList>
            <consortium name="DOE Joint Genome Institute"/>
            <person name="Kuo A."/>
            <person name="Kohler A."/>
            <person name="Nagy L.G."/>
            <person name="Floudas D."/>
            <person name="Copeland A."/>
            <person name="Barry K.W."/>
            <person name="Cichocki N."/>
            <person name="Veneault-Fourrey C."/>
            <person name="LaButti K."/>
            <person name="Lindquist E.A."/>
            <person name="Lipzen A."/>
            <person name="Lundell T."/>
            <person name="Morin E."/>
            <person name="Murat C."/>
            <person name="Sun H."/>
            <person name="Tunlid A."/>
            <person name="Henrissat B."/>
            <person name="Grigoriev I.V."/>
            <person name="Hibbett D.S."/>
            <person name="Martin F."/>
            <person name="Nordberg H.P."/>
            <person name="Cantor M.N."/>
            <person name="Hua S.X."/>
        </authorList>
    </citation>
    <scope>NUCLEOTIDE SEQUENCE [LARGE SCALE GENOMIC DNA]</scope>
    <source>
        <strain evidence="2 3">ATCC 200175</strain>
    </source>
</reference>